<dbReference type="InterPro" id="IPR002156">
    <property type="entry name" value="RNaseH_domain"/>
</dbReference>
<evidence type="ECO:0000256" key="2">
    <source>
        <dbReference type="SAM" id="MobiDB-lite"/>
    </source>
</evidence>
<dbReference type="Gene3D" id="1.10.340.70">
    <property type="match status" value="1"/>
</dbReference>
<dbReference type="CDD" id="cd00303">
    <property type="entry name" value="retropepsin_like"/>
    <property type="match status" value="1"/>
</dbReference>
<feature type="compositionally biased region" description="Polar residues" evidence="2">
    <location>
        <begin position="571"/>
        <end position="583"/>
    </location>
</feature>
<dbReference type="GO" id="GO:0004523">
    <property type="term" value="F:RNA-DNA hybrid ribonuclease activity"/>
    <property type="evidence" value="ECO:0007669"/>
    <property type="project" value="InterPro"/>
</dbReference>
<dbReference type="Pfam" id="PF00665">
    <property type="entry name" value="rve"/>
    <property type="match status" value="1"/>
</dbReference>
<dbReference type="InterPro" id="IPR041588">
    <property type="entry name" value="Integrase_H2C2"/>
</dbReference>
<dbReference type="SUPFAM" id="SSF53098">
    <property type="entry name" value="Ribonuclease H-like"/>
    <property type="match status" value="2"/>
</dbReference>
<dbReference type="Gene3D" id="2.40.70.10">
    <property type="entry name" value="Acid Proteases"/>
    <property type="match status" value="1"/>
</dbReference>
<feature type="region of interest" description="Disordered" evidence="2">
    <location>
        <begin position="1188"/>
        <end position="1207"/>
    </location>
</feature>
<dbReference type="GO" id="GO:0003676">
    <property type="term" value="F:nucleic acid binding"/>
    <property type="evidence" value="ECO:0007669"/>
    <property type="project" value="InterPro"/>
</dbReference>
<dbReference type="FunFam" id="3.30.70.270:FF:000020">
    <property type="entry name" value="Transposon Tf2-6 polyprotein-like Protein"/>
    <property type="match status" value="1"/>
</dbReference>
<dbReference type="InterPro" id="IPR021109">
    <property type="entry name" value="Peptidase_aspartic_dom_sf"/>
</dbReference>
<dbReference type="Pfam" id="PF00078">
    <property type="entry name" value="RVT_1"/>
    <property type="match status" value="1"/>
</dbReference>
<organism evidence="5">
    <name type="scientific">Oryza sativa subsp. japonica</name>
    <name type="common">Rice</name>
    <dbReference type="NCBI Taxonomy" id="39947"/>
    <lineage>
        <taxon>Eukaryota</taxon>
        <taxon>Viridiplantae</taxon>
        <taxon>Streptophyta</taxon>
        <taxon>Embryophyta</taxon>
        <taxon>Tracheophyta</taxon>
        <taxon>Spermatophyta</taxon>
        <taxon>Magnoliopsida</taxon>
        <taxon>Liliopsida</taxon>
        <taxon>Poales</taxon>
        <taxon>Poaceae</taxon>
        <taxon>BOP clade</taxon>
        <taxon>Oryzoideae</taxon>
        <taxon>Oryzeae</taxon>
        <taxon>Oryzinae</taxon>
        <taxon>Oryza</taxon>
        <taxon>Oryza sativa</taxon>
    </lineage>
</organism>
<feature type="compositionally biased region" description="Basic and acidic residues" evidence="2">
    <location>
        <begin position="419"/>
        <end position="431"/>
    </location>
</feature>
<dbReference type="PANTHER" id="PTHR48475">
    <property type="entry name" value="RIBONUCLEASE H"/>
    <property type="match status" value="1"/>
</dbReference>
<dbReference type="Gene3D" id="3.30.420.10">
    <property type="entry name" value="Ribonuclease H-like superfamily/Ribonuclease H"/>
    <property type="match status" value="2"/>
</dbReference>
<proteinExistence type="predicted"/>
<dbReference type="InterPro" id="IPR043502">
    <property type="entry name" value="DNA/RNA_pol_sf"/>
</dbReference>
<feature type="region of interest" description="Disordered" evidence="2">
    <location>
        <begin position="571"/>
        <end position="592"/>
    </location>
</feature>
<feature type="region of interest" description="Disordered" evidence="2">
    <location>
        <begin position="1126"/>
        <end position="1174"/>
    </location>
</feature>
<dbReference type="CDD" id="cd09279">
    <property type="entry name" value="RNase_HI_like"/>
    <property type="match status" value="1"/>
</dbReference>
<dbReference type="EMBL" id="AP002539">
    <property type="protein sequence ID" value="BAB08213.2"/>
    <property type="molecule type" value="Genomic_DNA"/>
</dbReference>
<dbReference type="SUPFAM" id="SSF56672">
    <property type="entry name" value="DNA/RNA polymerases"/>
    <property type="match status" value="1"/>
</dbReference>
<dbReference type="InterPro" id="IPR005162">
    <property type="entry name" value="Retrotrans_gag_dom"/>
</dbReference>
<feature type="region of interest" description="Disordered" evidence="2">
    <location>
        <begin position="756"/>
        <end position="801"/>
    </location>
</feature>
<dbReference type="InterPro" id="IPR001584">
    <property type="entry name" value="Integrase_cat-core"/>
</dbReference>
<dbReference type="Pfam" id="PF17919">
    <property type="entry name" value="RT_RNaseH_2"/>
    <property type="match status" value="1"/>
</dbReference>
<keyword evidence="1" id="KW-0233">DNA recombination</keyword>
<evidence type="ECO:0000259" key="3">
    <source>
        <dbReference type="PROSITE" id="PS50879"/>
    </source>
</evidence>
<dbReference type="PROSITE" id="PS50879">
    <property type="entry name" value="RNASE_H_1"/>
    <property type="match status" value="1"/>
</dbReference>
<feature type="compositionally biased region" description="Polar residues" evidence="2">
    <location>
        <begin position="1190"/>
        <end position="1207"/>
    </location>
</feature>
<dbReference type="InterPro" id="IPR000477">
    <property type="entry name" value="RT_dom"/>
</dbReference>
<feature type="domain" description="Integrase catalytic" evidence="4">
    <location>
        <begin position="2583"/>
        <end position="2743"/>
    </location>
</feature>
<feature type="region of interest" description="Disordered" evidence="2">
    <location>
        <begin position="1258"/>
        <end position="1300"/>
    </location>
</feature>
<dbReference type="InterPro" id="IPR041577">
    <property type="entry name" value="RT_RNaseH_2"/>
</dbReference>
<dbReference type="Gene3D" id="3.30.70.270">
    <property type="match status" value="2"/>
</dbReference>
<dbReference type="Gene3D" id="3.10.10.10">
    <property type="entry name" value="HIV Type 1 Reverse Transcriptase, subunit A, domain 1"/>
    <property type="match status" value="1"/>
</dbReference>
<feature type="domain" description="RNase H type-1" evidence="3">
    <location>
        <begin position="2278"/>
        <end position="2421"/>
    </location>
</feature>
<feature type="compositionally biased region" description="Polar residues" evidence="2">
    <location>
        <begin position="365"/>
        <end position="376"/>
    </location>
</feature>
<evidence type="ECO:0000259" key="4">
    <source>
        <dbReference type="PROSITE" id="PS50994"/>
    </source>
</evidence>
<dbReference type="Pfam" id="PF13456">
    <property type="entry name" value="RVT_3"/>
    <property type="match status" value="1"/>
</dbReference>
<accession>Q9FE41</accession>
<evidence type="ECO:0000313" key="5">
    <source>
        <dbReference type="EMBL" id="BAB08213.2"/>
    </source>
</evidence>
<protein>
    <submittedName>
        <fullName evidence="5">Similar to Arabidopsis thaliana chromosome II BAC F26H6</fullName>
    </submittedName>
</protein>
<dbReference type="PROSITE" id="PS50994">
    <property type="entry name" value="INTEGRASE"/>
    <property type="match status" value="1"/>
</dbReference>
<reference evidence="5" key="1">
    <citation type="submission" date="2000-06" db="EMBL/GenBank/DDBJ databases">
        <title>Oryza sativa nipponbare(GA3) genomic DNA, chromosome 1, PAC clone:P0433F09.</title>
        <authorList>
            <person name="Sasaki T."/>
            <person name="Matsumoto T."/>
            <person name="Yamamoto K."/>
        </authorList>
    </citation>
    <scope>NUCLEOTIDE SEQUENCE</scope>
</reference>
<sequence>MLHDDLQRGPSIIKNTPPPFVIQFGSLPPVTFFEYGSKVYMQQAQDVTQFQEAQSKKQRKRASAKAKKERRTLMLEARTLLKESVVAEIKGDIQAAQKLRVKASNRRSITASLRAPDPVATPKLPTPTVQHTEVELLEALEAVSDNLRRHISHTRRANSPHPLRNYRRKYRKVQRLHQLVSSRIAQSSLLEEDWSLDTSVLIKKVFKFPSILEPPYDLFPDEWACEPTKIKEKVRCAIMKEYWKRRDREHLVLPGSTIFVDYNTYTPRQQSTWESCLHLSAVGGSSDYNNNRFAVLRSEAPAPRSEDLRQELRELQDRMAQLGRRLQDHEAPRSSSTQAGGRSRRYQPSYHPQHDRRTLAPRRTLPSTQVMHQRQTALPPRWNRWSRHQDYPTSSRLAQEWRVREAPSSQVPPHVPSSPRREVYTQRRRETNAPNPATRQVAPPLLPTPSIPPRRQHAPTENQRKRERRRNNRYALYRELEDLVLKHTQVRVRPDGEVHQEDERIVFRISPSLERDARYNYLIARLTPKPRRTLDVADKNREQALTQPCPVTILQRGKGPVQATLGISLSTSARQSKENQSTPMEGVEQTPVEQVDKASRQEEAIINPMVDVLPQQESSSVPPARVEQVAGSKNIEDPKESIVMCSALAAHYETKPNAAWVPPPVTHDFTYPSDEEIVPNPRANFSKTFLPQLDQVASRPGANTRMKAIAIKNVEATPSQARKDLEDHVEVEDLDELESTSSSSLEVNLNLPRYNELNPSLPSDGEGYPNNFDSAPAHVTAEGDPRQHARQHAPRGENPSIGNWATMKEVFKKHFVAMKKDFSIVELSQVRQWRDEAIDDYVIRFRNSFVCLAREMHLEDAIEMCVHGMQQHWSLEVSRREPKTFSALSSAVAATKLEFEKSPQIMELYKNASAFDPTKRFNATKPSGSGNKPKVPTEANSTKVFSTAPQGQVPMIGAKNEQVGGRQRSTLQDLLKKQYIFRRELVKDMFNQLMEHRALNLPEPRRPDQVTMTDNPLYCPYHRYIGHAIEDCIAFKEWLQRAVNEKRINLDADAINPDYHAVNMVSVEPFPQKQREGRRATSWAPLAQVEDQIAKIMLTKAPATHVEASHGDNNRAWSIVRWKPQPMSFPPRRPQMKLSPHTHPTSRRWLDPSRRRPPPRFVPFSEGDESFPRRGRELPTLAQFLPKGWEQSSTSTREAKGVNNSIPTPDIAPCNVILTYNDSTSTGSDETFTGREREIFHAELDPEKTKVEEVNISLRGGKTLPDPHKSKVPNVDKPAKKASPPGEAPEAPETKTGSKEKPAVDYKVLAHLKRIPALLSVYDALMMVPDLREALIKALQAPEVYEVDMAKHRLYDNPLFVNEITFADEDNIIKGGDHNRPLYIEGNIGSAHLRRILIDLGSAVNILPVRSLTRAGFTTKDLEPIDVVICGFDNQGKPTLGAITIKIQMSTFSFKVRFFVIEANTSYSALLGRPWIHKYRVVPSTLHQCLKFLDGNGVQQRITSNFSPYTIQESYHADAKYYFPVEENKQQLGRTTPAADIIVEPGTETTPEHVYPIYYTNIAQSKTLYLNTDHLGGNFSRKRETAQKQRRCANYHHLTGKTESKQGSRACTTGSGQEESCRDRGGKSGCSVHAAPSPLHFSFYPAREEACTTMKAEPRMARLLEKAGINLQRNNRLPPPPAVCEDWWAQAEEFIKRRCKEQPKYGLGYINVDEPDDEDEVFEDDIFHCCTISTTTRGDALLQQHPFEVAAVGVEEELDVAGALKQLDDGGQPTIDELVEMNLGTEDDPRPIFVSGMLTEEEREDYRSFLMEFRDCFAWTYKEMPGLDSRVATHKLAIDPQFRPVKQPPRRLRPEFQDQVIAEVDRLINVGFIKEIQYPRWLANIVPVEKKNGQVRVCVDFRDLNRACPKDDFPLPITEMVVDSTTGYGALSGYNQIKMDLLDAFDTAFRTPKGNFYYTVMPFGLKNAGATYQRAMQFVLDDLIHHSVECYVDDMVVKTKDHEHHQEDLRIVFERLRRHQLKMNPLKCAFAVQSGVFLGFVIRHRGIEIEPKKIKAILNMPPPQELKDLRKLQGKLAYIRRFISNLSGRIQPFSKLMKKGTPFVWDEECQNGFDSIKRYLLNPPVLAAPVKGRPLILYIATQPASIGALLAQHNDEGKEVACYYLSRTMVGAEQNYSPIEKLCLALIFALKKLRHYMLAHQIQLIARADPIRYVLSQPVLTGRLGKWALLMMEYDITFVPQKAIKGQALAEFLATHPMPDDSPLIANLPDEEIFTAELQEQWELYFDGASRKDINPDGTPRRRAGAGLVFKTPQGGVIYHSFSLLKEECSNNEAEYEALIFGLLLALSMEVRSLRAHGDSRLIIRQINNIYEVRKPELVPYYTVARRLMDKFEHIEVIHVPRSKNAPADALAKLAAALVFQGDNPAQIVVEERWLLPAVLELIPEEVNIIITNSAEEEDWRQPFLDYFKHGSLPEDPVERRQLQRRLPSYIYKAGVLYKRSYGQEVLLRCVDRSEANRVLQEVHHGVCGGHQSGPKMYHSIRLVGYYWPGIMADCLKTAKTCHGCQIHDNFKHQPPAPLHPTVPSWPFDAWGIDVIGLINPPSSRGHRFILTATDYFSKWAEAVPLREVKSSDVINFLERHIIYRFGVPHRITSDNAKAFKSQKIYRFMEKYKIKWNYSTGYYPQANGMAEAFNKTLGKILKKTVDKHRRDWHDRLYEALWAYRVTVRTPTQATPYSLVYGNEAVLPLEIQLPSLRVAIHDELTKDEQIRLRFQELDAVEEERLGALQNLELYRQNMVRAYDKLVKQRVFRKGELVLVLRRPIVVTHKMKGKFEPKWEGPYVIEQAYDGGAYQLIDHQGSQPMPPINGRFLKKYFV</sequence>
<dbReference type="Pfam" id="PF03732">
    <property type="entry name" value="Retrotrans_gag"/>
    <property type="match status" value="1"/>
</dbReference>
<dbReference type="GO" id="GO:0006310">
    <property type="term" value="P:DNA recombination"/>
    <property type="evidence" value="ECO:0007669"/>
    <property type="project" value="UniProtKB-KW"/>
</dbReference>
<dbReference type="InterPro" id="IPR043128">
    <property type="entry name" value="Rev_trsase/Diguanyl_cyclase"/>
</dbReference>
<dbReference type="CDD" id="cd01647">
    <property type="entry name" value="RT_LTR"/>
    <property type="match status" value="1"/>
</dbReference>
<feature type="region of interest" description="Disordered" evidence="2">
    <location>
        <begin position="323"/>
        <end position="472"/>
    </location>
</feature>
<dbReference type="CDD" id="cd09274">
    <property type="entry name" value="RNase_HI_RT_Ty3"/>
    <property type="match status" value="1"/>
</dbReference>
<dbReference type="InterPro" id="IPR012337">
    <property type="entry name" value="RNaseH-like_sf"/>
</dbReference>
<dbReference type="PANTHER" id="PTHR48475:SF1">
    <property type="entry name" value="RNASE H TYPE-1 DOMAIN-CONTAINING PROTEIN"/>
    <property type="match status" value="1"/>
</dbReference>
<dbReference type="GO" id="GO:0015074">
    <property type="term" value="P:DNA integration"/>
    <property type="evidence" value="ECO:0007669"/>
    <property type="project" value="InterPro"/>
</dbReference>
<evidence type="ECO:0000256" key="1">
    <source>
        <dbReference type="ARBA" id="ARBA00023172"/>
    </source>
</evidence>
<dbReference type="InterPro" id="IPR036397">
    <property type="entry name" value="RNaseH_sf"/>
</dbReference>
<dbReference type="Pfam" id="PF17921">
    <property type="entry name" value="Integrase_H2C2"/>
    <property type="match status" value="1"/>
</dbReference>
<feature type="compositionally biased region" description="Low complexity" evidence="2">
    <location>
        <begin position="1281"/>
        <end position="1291"/>
    </location>
</feature>
<name>Q9FE41_ORYSJ</name>